<name>A0A6P4IK03_DROKI</name>
<evidence type="ECO:0000256" key="1">
    <source>
        <dbReference type="SAM" id="SignalP"/>
    </source>
</evidence>
<dbReference type="Proteomes" id="UP001652661">
    <property type="component" value="Chromosome 2L"/>
</dbReference>
<evidence type="ECO:0000313" key="3">
    <source>
        <dbReference type="RefSeq" id="XP_017023884.1"/>
    </source>
</evidence>
<feature type="signal peptide" evidence="1">
    <location>
        <begin position="1"/>
        <end position="18"/>
    </location>
</feature>
<keyword evidence="2" id="KW-1185">Reference proteome</keyword>
<dbReference type="GeneID" id="108075824"/>
<reference evidence="2" key="1">
    <citation type="submission" date="2025-05" db="UniProtKB">
        <authorList>
            <consortium name="RefSeq"/>
        </authorList>
    </citation>
    <scope>NUCLEOTIDE SEQUENCE [LARGE SCALE GENOMIC DNA]</scope>
    <source>
        <strain evidence="2">14028-0561.14</strain>
    </source>
</reference>
<protein>
    <submittedName>
        <fullName evidence="3">Uncharacterized protein</fullName>
    </submittedName>
</protein>
<dbReference type="OrthoDB" id="7864472at2759"/>
<accession>A0A6P4IK03</accession>
<sequence length="128" mass="13978">MTLIAQWLASFSAGLLLSIQTIKILKTVNEQEGAAKISDHPDTAVIDESEIEGPESLGSEQISNALQHILSGERNFCSIYLDAKHNNIAKGQKYALGSESLNRLLEDIMTPAESVYAKELSFEPAMDI</sequence>
<dbReference type="AlphaFoldDB" id="A0A6P4IK03"/>
<dbReference type="RefSeq" id="XP_017023884.1">
    <property type="nucleotide sequence ID" value="XM_017168395.3"/>
</dbReference>
<dbReference type="OMA" id="VYIDAMH"/>
<gene>
    <name evidence="3" type="primary">LOC108075824</name>
</gene>
<keyword evidence="1" id="KW-0732">Signal</keyword>
<reference evidence="3" key="2">
    <citation type="submission" date="2025-08" db="UniProtKB">
        <authorList>
            <consortium name="RefSeq"/>
        </authorList>
    </citation>
    <scope>IDENTIFICATION</scope>
    <source>
        <strain evidence="3">14028-0561.14</strain>
        <tissue evidence="3">Whole fly</tissue>
    </source>
</reference>
<evidence type="ECO:0000313" key="2">
    <source>
        <dbReference type="Proteomes" id="UP001652661"/>
    </source>
</evidence>
<organism evidence="2 3">
    <name type="scientific">Drosophila kikkawai</name>
    <name type="common">Fruit fly</name>
    <dbReference type="NCBI Taxonomy" id="30033"/>
    <lineage>
        <taxon>Eukaryota</taxon>
        <taxon>Metazoa</taxon>
        <taxon>Ecdysozoa</taxon>
        <taxon>Arthropoda</taxon>
        <taxon>Hexapoda</taxon>
        <taxon>Insecta</taxon>
        <taxon>Pterygota</taxon>
        <taxon>Neoptera</taxon>
        <taxon>Endopterygota</taxon>
        <taxon>Diptera</taxon>
        <taxon>Brachycera</taxon>
        <taxon>Muscomorpha</taxon>
        <taxon>Ephydroidea</taxon>
        <taxon>Drosophilidae</taxon>
        <taxon>Drosophila</taxon>
        <taxon>Sophophora</taxon>
    </lineage>
</organism>
<feature type="chain" id="PRO_5028049748" evidence="1">
    <location>
        <begin position="19"/>
        <end position="128"/>
    </location>
</feature>
<proteinExistence type="predicted"/>